<dbReference type="InterPro" id="IPR036259">
    <property type="entry name" value="MFS_trans_sf"/>
</dbReference>
<keyword evidence="2 5" id="KW-0812">Transmembrane</keyword>
<feature type="transmembrane region" description="Helical" evidence="5">
    <location>
        <begin position="169"/>
        <end position="190"/>
    </location>
</feature>
<dbReference type="Proteomes" id="UP000198901">
    <property type="component" value="Unassembled WGS sequence"/>
</dbReference>
<feature type="transmembrane region" description="Helical" evidence="5">
    <location>
        <begin position="272"/>
        <end position="291"/>
    </location>
</feature>
<evidence type="ECO:0000256" key="2">
    <source>
        <dbReference type="ARBA" id="ARBA00022692"/>
    </source>
</evidence>
<feature type="transmembrane region" description="Helical" evidence="5">
    <location>
        <begin position="106"/>
        <end position="130"/>
    </location>
</feature>
<dbReference type="GO" id="GO:0022857">
    <property type="term" value="F:transmembrane transporter activity"/>
    <property type="evidence" value="ECO:0007669"/>
    <property type="project" value="TreeGrafter"/>
</dbReference>
<dbReference type="Gene3D" id="1.20.1250.20">
    <property type="entry name" value="MFS general substrate transporter like domains"/>
    <property type="match status" value="1"/>
</dbReference>
<dbReference type="SUPFAM" id="SSF103473">
    <property type="entry name" value="MFS general substrate transporter"/>
    <property type="match status" value="1"/>
</dbReference>
<dbReference type="AlphaFoldDB" id="A0A1G9HKT5"/>
<feature type="transmembrane region" description="Helical" evidence="5">
    <location>
        <begin position="311"/>
        <end position="331"/>
    </location>
</feature>
<dbReference type="PANTHER" id="PTHR23501:SF5">
    <property type="entry name" value="TRANSPORT PROTEIN"/>
    <property type="match status" value="1"/>
</dbReference>
<feature type="transmembrane region" description="Helical" evidence="5">
    <location>
        <begin position="49"/>
        <end position="68"/>
    </location>
</feature>
<comment type="subcellular location">
    <subcellularLocation>
        <location evidence="1">Membrane</location>
        <topology evidence="1">Multi-pass membrane protein</topology>
    </subcellularLocation>
</comment>
<evidence type="ECO:0000256" key="4">
    <source>
        <dbReference type="ARBA" id="ARBA00023136"/>
    </source>
</evidence>
<gene>
    <name evidence="6" type="ORF">SAMN04488090_0094</name>
</gene>
<accession>A0A1G9HKT5</accession>
<reference evidence="6 7" key="1">
    <citation type="submission" date="2016-10" db="EMBL/GenBank/DDBJ databases">
        <authorList>
            <person name="de Groot N.N."/>
        </authorList>
    </citation>
    <scope>NUCLEOTIDE SEQUENCE [LARGE SCALE GENOMIC DNA]</scope>
    <source>
        <strain evidence="6 7">DSM 21668</strain>
    </source>
</reference>
<dbReference type="GO" id="GO:0005886">
    <property type="term" value="C:plasma membrane"/>
    <property type="evidence" value="ECO:0007669"/>
    <property type="project" value="TreeGrafter"/>
</dbReference>
<feature type="transmembrane region" description="Helical" evidence="5">
    <location>
        <begin position="142"/>
        <end position="163"/>
    </location>
</feature>
<evidence type="ECO:0000256" key="3">
    <source>
        <dbReference type="ARBA" id="ARBA00022989"/>
    </source>
</evidence>
<keyword evidence="3 5" id="KW-1133">Transmembrane helix</keyword>
<dbReference type="RefSeq" id="WP_093196442.1">
    <property type="nucleotide sequence ID" value="NZ_FNGS01000001.1"/>
</dbReference>
<evidence type="ECO:0000313" key="6">
    <source>
        <dbReference type="EMBL" id="SDL13376.1"/>
    </source>
</evidence>
<dbReference type="STRING" id="563176.SAMN04488090_0094"/>
<feature type="transmembrane region" description="Helical" evidence="5">
    <location>
        <begin position="80"/>
        <end position="100"/>
    </location>
</feature>
<feature type="transmembrane region" description="Helical" evidence="5">
    <location>
        <begin position="234"/>
        <end position="251"/>
    </location>
</feature>
<proteinExistence type="predicted"/>
<evidence type="ECO:0000256" key="1">
    <source>
        <dbReference type="ARBA" id="ARBA00004141"/>
    </source>
</evidence>
<organism evidence="6 7">
    <name type="scientific">Siphonobacter aquaeclarae</name>
    <dbReference type="NCBI Taxonomy" id="563176"/>
    <lineage>
        <taxon>Bacteria</taxon>
        <taxon>Pseudomonadati</taxon>
        <taxon>Bacteroidota</taxon>
        <taxon>Cytophagia</taxon>
        <taxon>Cytophagales</taxon>
        <taxon>Cytophagaceae</taxon>
        <taxon>Siphonobacter</taxon>
    </lineage>
</organism>
<feature type="transmembrane region" description="Helical" evidence="5">
    <location>
        <begin position="202"/>
        <end position="222"/>
    </location>
</feature>
<sequence>MKSPFQSWLPKGLIPVALLVLLFPTLSMSGVYTSNTPDLVGAMGTLSEYFTMANYATTIGMVVAYPLLLKVKGYYNSRTILLVSYGATLGLSVLCATTGYPEVIVGASLFIGFFKMFAMIELIIPIMMMLSPTGDRGRFYAFFYPLSIGIGQFSAWLTAYLTYAYNWSYAYYFMVLAMLACLLLVLLMYHDEPLETRVPVQGIDWLSVVLLASGLMTLNYVLAFGKYEDWLSSLRIQGGWIATVILLTAFVSRQIGHAHPFLDLSVLKSRNVRVALGLIFLMGAFFATGGIQTALTTTVLRFDNVTSAELSLWMLPGVLAGGVLCFFWFKYKGGFRGLLLIGFGAFIAYHLLLYFRFHPGAGDHDLWFPNALKGLGMLVLFVALGLYMANKMTMVGMINSGMLMIMFRSFIGPAVFSALYSWGMYYGQISHTQALAGRMDLLDPLVTARYQAAGLPASSMGAEAVHSRGAQALLGSVQVQAVLVTGQELFGYIVLGGLAVLVLILVLPLQPVNKRRLVNLRRRWRQVIPVP</sequence>
<feature type="transmembrane region" description="Helical" evidence="5">
    <location>
        <begin position="489"/>
        <end position="509"/>
    </location>
</feature>
<dbReference type="PANTHER" id="PTHR23501">
    <property type="entry name" value="MAJOR FACILITATOR SUPERFAMILY"/>
    <property type="match status" value="1"/>
</dbReference>
<evidence type="ECO:0000256" key="5">
    <source>
        <dbReference type="SAM" id="Phobius"/>
    </source>
</evidence>
<keyword evidence="4 5" id="KW-0472">Membrane</keyword>
<evidence type="ECO:0008006" key="8">
    <source>
        <dbReference type="Google" id="ProtNLM"/>
    </source>
</evidence>
<dbReference type="EMBL" id="FNGS01000001">
    <property type="protein sequence ID" value="SDL13376.1"/>
    <property type="molecule type" value="Genomic_DNA"/>
</dbReference>
<dbReference type="OrthoDB" id="1404010at2"/>
<feature type="transmembrane region" description="Helical" evidence="5">
    <location>
        <begin position="367"/>
        <end position="389"/>
    </location>
</feature>
<name>A0A1G9HKT5_9BACT</name>
<keyword evidence="7" id="KW-1185">Reference proteome</keyword>
<evidence type="ECO:0000313" key="7">
    <source>
        <dbReference type="Proteomes" id="UP000198901"/>
    </source>
</evidence>
<protein>
    <recommendedName>
        <fullName evidence="8">Major Facilitator Superfamily protein</fullName>
    </recommendedName>
</protein>
<feature type="transmembrane region" description="Helical" evidence="5">
    <location>
        <begin position="338"/>
        <end position="355"/>
    </location>
</feature>
<feature type="transmembrane region" description="Helical" evidence="5">
    <location>
        <begin position="401"/>
        <end position="422"/>
    </location>
</feature>